<evidence type="ECO:0000256" key="2">
    <source>
        <dbReference type="ARBA" id="ARBA00023163"/>
    </source>
</evidence>
<keyword evidence="2" id="KW-0804">Transcription</keyword>
<dbReference type="Gene3D" id="1.10.10.60">
    <property type="entry name" value="Homeodomain-like"/>
    <property type="match status" value="1"/>
</dbReference>
<dbReference type="InterPro" id="IPR018060">
    <property type="entry name" value="HTH_AraC"/>
</dbReference>
<dbReference type="Proteomes" id="UP001596514">
    <property type="component" value="Unassembled WGS sequence"/>
</dbReference>
<keyword evidence="1" id="KW-0805">Transcription regulation</keyword>
<dbReference type="InterPro" id="IPR009057">
    <property type="entry name" value="Homeodomain-like_sf"/>
</dbReference>
<gene>
    <name evidence="4" type="ORF">ACFQVD_43985</name>
</gene>
<feature type="domain" description="HTH araC/xylS-type" evidence="3">
    <location>
        <begin position="1"/>
        <end position="36"/>
    </location>
</feature>
<keyword evidence="5" id="KW-1185">Reference proteome</keyword>
<proteinExistence type="predicted"/>
<evidence type="ECO:0000259" key="3">
    <source>
        <dbReference type="PROSITE" id="PS01124"/>
    </source>
</evidence>
<evidence type="ECO:0000313" key="4">
    <source>
        <dbReference type="EMBL" id="MFC7607072.1"/>
    </source>
</evidence>
<protein>
    <recommendedName>
        <fullName evidence="3">HTH araC/xylS-type domain-containing protein</fullName>
    </recommendedName>
</protein>
<organism evidence="4 5">
    <name type="scientific">Streptosporangium amethystogenes subsp. fukuiense</name>
    <dbReference type="NCBI Taxonomy" id="698418"/>
    <lineage>
        <taxon>Bacteria</taxon>
        <taxon>Bacillati</taxon>
        <taxon>Actinomycetota</taxon>
        <taxon>Actinomycetes</taxon>
        <taxon>Streptosporangiales</taxon>
        <taxon>Streptosporangiaceae</taxon>
        <taxon>Streptosporangium</taxon>
    </lineage>
</organism>
<evidence type="ECO:0000256" key="1">
    <source>
        <dbReference type="ARBA" id="ARBA00023015"/>
    </source>
</evidence>
<dbReference type="PROSITE" id="PS01124">
    <property type="entry name" value="HTH_ARAC_FAMILY_2"/>
    <property type="match status" value="1"/>
</dbReference>
<reference evidence="5" key="1">
    <citation type="journal article" date="2019" name="Int. J. Syst. Evol. Microbiol.">
        <title>The Global Catalogue of Microorganisms (GCM) 10K type strain sequencing project: providing services to taxonomists for standard genome sequencing and annotation.</title>
        <authorList>
            <consortium name="The Broad Institute Genomics Platform"/>
            <consortium name="The Broad Institute Genome Sequencing Center for Infectious Disease"/>
            <person name="Wu L."/>
            <person name="Ma J."/>
        </authorList>
    </citation>
    <scope>NUCLEOTIDE SEQUENCE [LARGE SCALE GENOMIC DNA]</scope>
    <source>
        <strain evidence="5">JCM 10083</strain>
    </source>
</reference>
<accession>A0ABW2TFH4</accession>
<name>A0ABW2TFH4_9ACTN</name>
<dbReference type="EMBL" id="JBHTEE010000001">
    <property type="protein sequence ID" value="MFC7607072.1"/>
    <property type="molecule type" value="Genomic_DNA"/>
</dbReference>
<evidence type="ECO:0000313" key="5">
    <source>
        <dbReference type="Proteomes" id="UP001596514"/>
    </source>
</evidence>
<dbReference type="SUPFAM" id="SSF46689">
    <property type="entry name" value="Homeodomain-like"/>
    <property type="match status" value="1"/>
</dbReference>
<dbReference type="RefSeq" id="WP_343980177.1">
    <property type="nucleotide sequence ID" value="NZ_BAAAGK010000197.1"/>
</dbReference>
<sequence>MKVEEIAPAMDFDSSATFRHRFTRAMRASPPAYRRTFRAPLSPTRL</sequence>
<comment type="caution">
    <text evidence="4">The sequence shown here is derived from an EMBL/GenBank/DDBJ whole genome shotgun (WGS) entry which is preliminary data.</text>
</comment>